<comment type="pathway">
    <text evidence="1">Glycan metabolism; L-arabinan degradation.</text>
</comment>
<evidence type="ECO:0000256" key="3">
    <source>
        <dbReference type="ARBA" id="ARBA00022801"/>
    </source>
</evidence>
<dbReference type="InterPro" id="IPR050727">
    <property type="entry name" value="GH43_arabinanases"/>
</dbReference>
<dbReference type="PANTHER" id="PTHR43301:SF3">
    <property type="entry name" value="ARABINAN ENDO-1,5-ALPHA-L-ARABINOSIDASE A-RELATED"/>
    <property type="match status" value="1"/>
</dbReference>
<accession>A0ABU1QG34</accession>
<evidence type="ECO:0000259" key="6">
    <source>
        <dbReference type="Pfam" id="PF16369"/>
    </source>
</evidence>
<dbReference type="Gene3D" id="2.40.128.10">
    <property type="match status" value="1"/>
</dbReference>
<keyword evidence="4 8" id="KW-0326">Glycosidase</keyword>
<keyword evidence="5" id="KW-0732">Signal</keyword>
<dbReference type="InterPro" id="IPR032291">
    <property type="entry name" value="Abn2_C"/>
</dbReference>
<dbReference type="EMBL" id="JAVDUG010000003">
    <property type="protein sequence ID" value="MDR6778614.1"/>
    <property type="molecule type" value="Genomic_DNA"/>
</dbReference>
<feature type="domain" description="Atrophied bacterial Ig" evidence="7">
    <location>
        <begin position="563"/>
        <end position="639"/>
    </location>
</feature>
<dbReference type="EC" id="3.2.1.99" evidence="8"/>
<evidence type="ECO:0000256" key="1">
    <source>
        <dbReference type="ARBA" id="ARBA00004834"/>
    </source>
</evidence>
<dbReference type="Proteomes" id="UP001266807">
    <property type="component" value="Unassembled WGS sequence"/>
</dbReference>
<dbReference type="Pfam" id="PF20578">
    <property type="entry name" value="aBig_2"/>
    <property type="match status" value="1"/>
</dbReference>
<dbReference type="GO" id="GO:0046558">
    <property type="term" value="F:arabinan endo-1,5-alpha-L-arabinosidase activity"/>
    <property type="evidence" value="ECO:0007669"/>
    <property type="project" value="UniProtKB-EC"/>
</dbReference>
<dbReference type="Gene3D" id="2.115.10.20">
    <property type="entry name" value="Glycosyl hydrolase domain, family 43"/>
    <property type="match status" value="1"/>
</dbReference>
<evidence type="ECO:0000256" key="5">
    <source>
        <dbReference type="SAM" id="SignalP"/>
    </source>
</evidence>
<dbReference type="InterPro" id="IPR006710">
    <property type="entry name" value="Glyco_hydro_43"/>
</dbReference>
<comment type="caution">
    <text evidence="8">The sequence shown here is derived from an EMBL/GenBank/DDBJ whole genome shotgun (WGS) entry which is preliminary data.</text>
</comment>
<comment type="similarity">
    <text evidence="2">Belongs to the glycosyl hydrolase 43 family.</text>
</comment>
<dbReference type="CDD" id="cd18832">
    <property type="entry name" value="GH43_GsAbnA-like"/>
    <property type="match status" value="1"/>
</dbReference>
<feature type="domain" description="Extracellular endo-alpha-(1-&gt;5)-L-arabinanase C-terminal" evidence="6">
    <location>
        <begin position="443"/>
        <end position="546"/>
    </location>
</feature>
<keyword evidence="3 8" id="KW-0378">Hydrolase</keyword>
<dbReference type="Pfam" id="PF04616">
    <property type="entry name" value="Glyco_hydro_43"/>
    <property type="match status" value="2"/>
</dbReference>
<evidence type="ECO:0000256" key="4">
    <source>
        <dbReference type="ARBA" id="ARBA00023295"/>
    </source>
</evidence>
<reference evidence="8 9" key="1">
    <citation type="submission" date="2023-07" db="EMBL/GenBank/DDBJ databases">
        <title>Sorghum-associated microbial communities from plants grown in Nebraska, USA.</title>
        <authorList>
            <person name="Schachtman D."/>
        </authorList>
    </citation>
    <scope>NUCLEOTIDE SEQUENCE [LARGE SCALE GENOMIC DNA]</scope>
    <source>
        <strain evidence="8 9">BE143</strain>
    </source>
</reference>
<dbReference type="SUPFAM" id="SSF49899">
    <property type="entry name" value="Concanavalin A-like lectins/glucanases"/>
    <property type="match status" value="1"/>
</dbReference>
<protein>
    <submittedName>
        <fullName evidence="8">Arabinan endo-1,5-alpha-L-arabinosidase</fullName>
        <ecNumber evidence="8">3.2.1.99</ecNumber>
    </submittedName>
</protein>
<sequence>MMRSFVKRKVRKSIAITLTLLLAIASAPLGAIDAAATVPDQNKKQDAPTFSNVSVHDPSIVKDGDTYYVFGSHISAAKSKDLTNWTSFANGYTTPGNTLYGDLSKNLAGSFAWAGENDADSKGGFSVWAPDVFWNEHYVNEDGTKGAYMIYYSVSSTYIRSAIGIAVAPKIEGPYQYVDTIIHTGFTKDTAFDKDSKVDKKWTNTPIQQLIKEGKLEGPRPGWFNTDGSYANRMFPNAIDASVFYDANGRLWMTYGSWSGGIFLLELDKATGKPMYPGKDGTTEDGRLIDRYFGTKIAGGYGESGEGPYIEYNQETGYYYLYVTYGGLAADGGYNMRLFRSKSPTGPYKDAKGQNAVLPANTKNITYGNKLIGNFLFDSKIGDPGTGTGYGYVSPGHNSVYTDPATGQMFVVFHTRFPHQGETHELRVHQMFMNQEDWPVVAPYRYGGETLTKLDEKQFIGDYQYINHGSDSSATIKNTQFIQLKADHTIEGDVQGTWRKSGDSYIQLTLDGAVLDGVFLRQWDQVTNQYILAFTVLSNKGEMAWGSKLPDMTDTTVVDSVYRELDLGDTSRVTASLNLPKEGSRQSRITWKTSDQSVITDTGEIKRPGIGEKAASATLTATITKGERSRDKIFNITVSPYEKATLTASYTFENNLEDQQDAFANGEVIGDRIDRQGGSVSYAEGVRGQAVVLDGKSGIALPEGLISSSAYSVSLWVKPSELTLHTPTFFGAMDSNHWISLLPRGPEKDNTMVWSGSSSWYTGSTGLKIKTNEWTHLAFTVDRGMLAVYVNGKIQFTGSGFPDVFTSKSGSFSLGVNWWDPAFKGSIDELSIFEGALPPCTGGGVSEDESELRLMNREYR</sequence>
<dbReference type="InterPro" id="IPR023296">
    <property type="entry name" value="Glyco_hydro_beta-prop_sf"/>
</dbReference>
<evidence type="ECO:0000256" key="2">
    <source>
        <dbReference type="ARBA" id="ARBA00009865"/>
    </source>
</evidence>
<feature type="signal peptide" evidence="5">
    <location>
        <begin position="1"/>
        <end position="31"/>
    </location>
</feature>
<dbReference type="Gene3D" id="2.60.120.200">
    <property type="match status" value="1"/>
</dbReference>
<gene>
    <name evidence="8" type="ORF">J2W98_002891</name>
</gene>
<evidence type="ECO:0000259" key="7">
    <source>
        <dbReference type="Pfam" id="PF20578"/>
    </source>
</evidence>
<dbReference type="Pfam" id="PF13385">
    <property type="entry name" value="Laminin_G_3"/>
    <property type="match status" value="1"/>
</dbReference>
<proteinExistence type="inferred from homology"/>
<dbReference type="SUPFAM" id="SSF75005">
    <property type="entry name" value="Arabinanase/levansucrase/invertase"/>
    <property type="match status" value="1"/>
</dbReference>
<name>A0ABU1QG34_9BACL</name>
<dbReference type="InterPro" id="IPR013320">
    <property type="entry name" value="ConA-like_dom_sf"/>
</dbReference>
<keyword evidence="9" id="KW-1185">Reference proteome</keyword>
<dbReference type="PANTHER" id="PTHR43301">
    <property type="entry name" value="ARABINAN ENDO-1,5-ALPHA-L-ARABINOSIDASE"/>
    <property type="match status" value="1"/>
</dbReference>
<evidence type="ECO:0000313" key="9">
    <source>
        <dbReference type="Proteomes" id="UP001266807"/>
    </source>
</evidence>
<dbReference type="Pfam" id="PF16369">
    <property type="entry name" value="GH43_C"/>
    <property type="match status" value="1"/>
</dbReference>
<feature type="chain" id="PRO_5045763464" evidence="5">
    <location>
        <begin position="32"/>
        <end position="860"/>
    </location>
</feature>
<dbReference type="InterPro" id="IPR046780">
    <property type="entry name" value="aBig_2"/>
</dbReference>
<evidence type="ECO:0000313" key="8">
    <source>
        <dbReference type="EMBL" id="MDR6778614.1"/>
    </source>
</evidence>
<organism evidence="8 9">
    <name type="scientific">Paenibacillus peoriae</name>
    <dbReference type="NCBI Taxonomy" id="59893"/>
    <lineage>
        <taxon>Bacteria</taxon>
        <taxon>Bacillati</taxon>
        <taxon>Bacillota</taxon>
        <taxon>Bacilli</taxon>
        <taxon>Bacillales</taxon>
        <taxon>Paenibacillaceae</taxon>
        <taxon>Paenibacillus</taxon>
    </lineage>
</organism>